<dbReference type="Proteomes" id="UP001066276">
    <property type="component" value="Chromosome 11"/>
</dbReference>
<evidence type="ECO:0000313" key="3">
    <source>
        <dbReference type="Proteomes" id="UP001066276"/>
    </source>
</evidence>
<evidence type="ECO:0000256" key="1">
    <source>
        <dbReference type="SAM" id="MobiDB-lite"/>
    </source>
</evidence>
<accession>A0AAV7LE86</accession>
<feature type="compositionally biased region" description="Low complexity" evidence="1">
    <location>
        <begin position="11"/>
        <end position="21"/>
    </location>
</feature>
<reference evidence="2" key="1">
    <citation type="journal article" date="2022" name="bioRxiv">
        <title>Sequencing and chromosome-scale assembly of the giantPleurodeles waltlgenome.</title>
        <authorList>
            <person name="Brown T."/>
            <person name="Elewa A."/>
            <person name="Iarovenko S."/>
            <person name="Subramanian E."/>
            <person name="Araus A.J."/>
            <person name="Petzold A."/>
            <person name="Susuki M."/>
            <person name="Suzuki K.-i.T."/>
            <person name="Hayashi T."/>
            <person name="Toyoda A."/>
            <person name="Oliveira C."/>
            <person name="Osipova E."/>
            <person name="Leigh N.D."/>
            <person name="Simon A."/>
            <person name="Yun M.H."/>
        </authorList>
    </citation>
    <scope>NUCLEOTIDE SEQUENCE</scope>
    <source>
        <strain evidence="2">20211129_DDA</strain>
        <tissue evidence="2">Liver</tissue>
    </source>
</reference>
<proteinExistence type="predicted"/>
<gene>
    <name evidence="2" type="ORF">NDU88_003080</name>
</gene>
<feature type="region of interest" description="Disordered" evidence="1">
    <location>
        <begin position="1"/>
        <end position="21"/>
    </location>
</feature>
<name>A0AAV7LE86_PLEWA</name>
<protein>
    <submittedName>
        <fullName evidence="2">Uncharacterized protein</fullName>
    </submittedName>
</protein>
<comment type="caution">
    <text evidence="2">The sequence shown here is derived from an EMBL/GenBank/DDBJ whole genome shotgun (WGS) entry which is preliminary data.</text>
</comment>
<keyword evidence="3" id="KW-1185">Reference proteome</keyword>
<evidence type="ECO:0000313" key="2">
    <source>
        <dbReference type="EMBL" id="KAJ1089940.1"/>
    </source>
</evidence>
<dbReference type="AlphaFoldDB" id="A0AAV7LE86"/>
<dbReference type="EMBL" id="JANPWB010000015">
    <property type="protein sequence ID" value="KAJ1089940.1"/>
    <property type="molecule type" value="Genomic_DNA"/>
</dbReference>
<organism evidence="2 3">
    <name type="scientific">Pleurodeles waltl</name>
    <name type="common">Iberian ribbed newt</name>
    <dbReference type="NCBI Taxonomy" id="8319"/>
    <lineage>
        <taxon>Eukaryota</taxon>
        <taxon>Metazoa</taxon>
        <taxon>Chordata</taxon>
        <taxon>Craniata</taxon>
        <taxon>Vertebrata</taxon>
        <taxon>Euteleostomi</taxon>
        <taxon>Amphibia</taxon>
        <taxon>Batrachia</taxon>
        <taxon>Caudata</taxon>
        <taxon>Salamandroidea</taxon>
        <taxon>Salamandridae</taxon>
        <taxon>Pleurodelinae</taxon>
        <taxon>Pleurodeles</taxon>
    </lineage>
</organism>
<sequence length="97" mass="10317">MRASLQHPHARVTTSTSRVPRRTASVLDCRLTSSPRPCAATSGPIAALTGELCRRGKASPLVSGLKRSVAHPAQVVPSLGQDIGCRRRLPVSPRSRV</sequence>